<dbReference type="SUPFAM" id="SSF111369">
    <property type="entry name" value="HlyD-like secretion proteins"/>
    <property type="match status" value="1"/>
</dbReference>
<dbReference type="Proteomes" id="UP000319004">
    <property type="component" value="Chromosome"/>
</dbReference>
<keyword evidence="4" id="KW-1185">Reference proteome</keyword>
<dbReference type="Gene3D" id="2.40.50.100">
    <property type="match status" value="1"/>
</dbReference>
<dbReference type="PANTHER" id="PTHR30469:SF12">
    <property type="entry name" value="MULTIDRUG RESISTANCE PROTEIN MDTA"/>
    <property type="match status" value="1"/>
</dbReference>
<evidence type="ECO:0000313" key="3">
    <source>
        <dbReference type="EMBL" id="QDV41039.1"/>
    </source>
</evidence>
<evidence type="ECO:0000256" key="1">
    <source>
        <dbReference type="ARBA" id="ARBA00009477"/>
    </source>
</evidence>
<gene>
    <name evidence="3" type="primary">mdtA_3</name>
    <name evidence="3" type="ORF">Enr13x_08770</name>
</gene>
<comment type="similarity">
    <text evidence="1">Belongs to the membrane fusion protein (MFP) (TC 8.A.1) family.</text>
</comment>
<dbReference type="InterPro" id="IPR058625">
    <property type="entry name" value="MdtA-like_BSH"/>
</dbReference>
<dbReference type="AlphaFoldDB" id="A0A518HJP5"/>
<evidence type="ECO:0000313" key="4">
    <source>
        <dbReference type="Proteomes" id="UP000319004"/>
    </source>
</evidence>
<dbReference type="Pfam" id="PF25917">
    <property type="entry name" value="BSH_RND"/>
    <property type="match status" value="1"/>
</dbReference>
<dbReference type="PANTHER" id="PTHR30469">
    <property type="entry name" value="MULTIDRUG RESISTANCE PROTEIN MDTA"/>
    <property type="match status" value="1"/>
</dbReference>
<organism evidence="3 4">
    <name type="scientific">Stieleria neptunia</name>
    <dbReference type="NCBI Taxonomy" id="2527979"/>
    <lineage>
        <taxon>Bacteria</taxon>
        <taxon>Pseudomonadati</taxon>
        <taxon>Planctomycetota</taxon>
        <taxon>Planctomycetia</taxon>
        <taxon>Pirellulales</taxon>
        <taxon>Pirellulaceae</taxon>
        <taxon>Stieleria</taxon>
    </lineage>
</organism>
<dbReference type="InterPro" id="IPR006143">
    <property type="entry name" value="RND_pump_MFP"/>
</dbReference>
<proteinExistence type="inferred from homology"/>
<dbReference type="EMBL" id="CP037423">
    <property type="protein sequence ID" value="QDV41039.1"/>
    <property type="molecule type" value="Genomic_DNA"/>
</dbReference>
<sequence>MQMNDAPQRRPIWRWLRLIANVLVCFAILGASAAAIVVINRTEPTAQTINATRKSAALVETITVQRGTYRPRLSVLGTVQPAQDIVLGPRVSGQVIELSPRFVPGGMVREGDSLLRIDPADFENALSIRKSELQQAQASLEIEQGRQSLAEKELALLEGTIGEANRSLVLREPQIASIRAEFNAAKAAVERAELDLERTRVTAPFDAQILSRSVNVGSQVSPGDELARLVGIEEYWVMAAVPVRSLPWIQFPKPEEGDSRQGSTVRLRNPGSWPEGTERLGQVARMIGTLDQQTRLARVLVTVPDPLGQSSDAPPLILDTLIETEIEGKPIADVVRLERKLVRDSDTIWVMKDEMLEIRPTEIVFRDAEYAYVRGGLEDGDEVVVTTLATVAEGVGLRKIGDASDPEEVSDGEPAP</sequence>
<dbReference type="KEGG" id="snep:Enr13x_08770"/>
<protein>
    <submittedName>
        <fullName evidence="3">Multidrug resistance protein MdtA</fullName>
    </submittedName>
</protein>
<evidence type="ECO:0000259" key="2">
    <source>
        <dbReference type="Pfam" id="PF25917"/>
    </source>
</evidence>
<dbReference type="Gene3D" id="1.10.287.470">
    <property type="entry name" value="Helix hairpin bin"/>
    <property type="match status" value="1"/>
</dbReference>
<feature type="domain" description="Multidrug resistance protein MdtA-like barrel-sandwich hybrid" evidence="2">
    <location>
        <begin position="87"/>
        <end position="228"/>
    </location>
</feature>
<dbReference type="Gene3D" id="2.40.30.170">
    <property type="match status" value="1"/>
</dbReference>
<reference evidence="3 4" key="1">
    <citation type="submission" date="2019-03" db="EMBL/GenBank/DDBJ databases">
        <title>Deep-cultivation of Planctomycetes and their phenomic and genomic characterization uncovers novel biology.</title>
        <authorList>
            <person name="Wiegand S."/>
            <person name="Jogler M."/>
            <person name="Boedeker C."/>
            <person name="Pinto D."/>
            <person name="Vollmers J."/>
            <person name="Rivas-Marin E."/>
            <person name="Kohn T."/>
            <person name="Peeters S.H."/>
            <person name="Heuer A."/>
            <person name="Rast P."/>
            <person name="Oberbeckmann S."/>
            <person name="Bunk B."/>
            <person name="Jeske O."/>
            <person name="Meyerdierks A."/>
            <person name="Storesund J.E."/>
            <person name="Kallscheuer N."/>
            <person name="Luecker S."/>
            <person name="Lage O.M."/>
            <person name="Pohl T."/>
            <person name="Merkel B.J."/>
            <person name="Hornburger P."/>
            <person name="Mueller R.-W."/>
            <person name="Bruemmer F."/>
            <person name="Labrenz M."/>
            <person name="Spormann A.M."/>
            <person name="Op den Camp H."/>
            <person name="Overmann J."/>
            <person name="Amann R."/>
            <person name="Jetten M.S.M."/>
            <person name="Mascher T."/>
            <person name="Medema M.H."/>
            <person name="Devos D.P."/>
            <person name="Kaster A.-K."/>
            <person name="Ovreas L."/>
            <person name="Rohde M."/>
            <person name="Galperin M.Y."/>
            <person name="Jogler C."/>
        </authorList>
    </citation>
    <scope>NUCLEOTIDE SEQUENCE [LARGE SCALE GENOMIC DNA]</scope>
    <source>
        <strain evidence="3 4">Enr13</strain>
    </source>
</reference>
<dbReference type="NCBIfam" id="TIGR01730">
    <property type="entry name" value="RND_mfp"/>
    <property type="match status" value="1"/>
</dbReference>
<dbReference type="GO" id="GO:1990281">
    <property type="term" value="C:efflux pump complex"/>
    <property type="evidence" value="ECO:0007669"/>
    <property type="project" value="TreeGrafter"/>
</dbReference>
<accession>A0A518HJP5</accession>
<name>A0A518HJP5_9BACT</name>
<dbReference type="GO" id="GO:0015562">
    <property type="term" value="F:efflux transmembrane transporter activity"/>
    <property type="evidence" value="ECO:0007669"/>
    <property type="project" value="TreeGrafter"/>
</dbReference>